<keyword evidence="1" id="KW-0732">Signal</keyword>
<keyword evidence="3" id="KW-0808">Transferase</keyword>
<protein>
    <submittedName>
        <fullName evidence="3">Serine protease</fullName>
    </submittedName>
</protein>
<evidence type="ECO:0000259" key="2">
    <source>
        <dbReference type="SMART" id="SM00198"/>
    </source>
</evidence>
<dbReference type="PANTHER" id="PTHR10334">
    <property type="entry name" value="CYSTEINE-RICH SECRETORY PROTEIN-RELATED"/>
    <property type="match status" value="1"/>
</dbReference>
<gene>
    <name evidence="3" type="ORF">HRV97_07185</name>
</gene>
<reference evidence="3 4" key="1">
    <citation type="submission" date="2020-06" db="EMBL/GenBank/DDBJ databases">
        <title>Sphingomonas hominis sp. nov., a member of the Sphingomonas, isolated from the hair of a 22-year-old girl.</title>
        <authorList>
            <person name="Zhang D.-F."/>
            <person name="Cui X.-W."/>
        </authorList>
    </citation>
    <scope>NUCLEOTIDE SEQUENCE [LARGE SCALE GENOMIC DNA]</scope>
    <source>
        <strain evidence="3 4">HHU CXW</strain>
    </source>
</reference>
<dbReference type="InterPro" id="IPR035940">
    <property type="entry name" value="CAP_sf"/>
</dbReference>
<evidence type="ECO:0000313" key="3">
    <source>
        <dbReference type="EMBL" id="NTS64943.1"/>
    </source>
</evidence>
<dbReference type="InterPro" id="IPR014044">
    <property type="entry name" value="CAP_dom"/>
</dbReference>
<dbReference type="SUPFAM" id="SSF55797">
    <property type="entry name" value="PR-1-like"/>
    <property type="match status" value="1"/>
</dbReference>
<name>A0ABX2JFK3_9SPHN</name>
<dbReference type="EMBL" id="JABULH010000002">
    <property type="protein sequence ID" value="NTS64943.1"/>
    <property type="molecule type" value="Genomic_DNA"/>
</dbReference>
<dbReference type="PROSITE" id="PS51257">
    <property type="entry name" value="PROKAR_LIPOPROTEIN"/>
    <property type="match status" value="1"/>
</dbReference>
<keyword evidence="3" id="KW-0378">Hydrolase</keyword>
<keyword evidence="4" id="KW-1185">Reference proteome</keyword>
<keyword evidence="3" id="KW-0645">Protease</keyword>
<dbReference type="RefSeq" id="WP_174193410.1">
    <property type="nucleotide sequence ID" value="NZ_JABULH010000002.1"/>
</dbReference>
<dbReference type="PROSITE" id="PS01010">
    <property type="entry name" value="CRISP_2"/>
    <property type="match status" value="1"/>
</dbReference>
<dbReference type="PRINTS" id="PR00838">
    <property type="entry name" value="V5ALLERGEN"/>
</dbReference>
<evidence type="ECO:0000313" key="4">
    <source>
        <dbReference type="Proteomes" id="UP000621447"/>
    </source>
</evidence>
<dbReference type="InterPro" id="IPR001283">
    <property type="entry name" value="CRISP-related"/>
</dbReference>
<dbReference type="Proteomes" id="UP000621447">
    <property type="component" value="Unassembled WGS sequence"/>
</dbReference>
<dbReference type="Pfam" id="PF00188">
    <property type="entry name" value="CAP"/>
    <property type="match status" value="1"/>
</dbReference>
<proteinExistence type="predicted"/>
<comment type="caution">
    <text evidence="3">The sequence shown here is derived from an EMBL/GenBank/DDBJ whole genome shotgun (WGS) entry which is preliminary data.</text>
</comment>
<organism evidence="3 4">
    <name type="scientific">Sphingomonas hominis</name>
    <dbReference type="NCBI Taxonomy" id="2741495"/>
    <lineage>
        <taxon>Bacteria</taxon>
        <taxon>Pseudomonadati</taxon>
        <taxon>Pseudomonadota</taxon>
        <taxon>Alphaproteobacteria</taxon>
        <taxon>Sphingomonadales</taxon>
        <taxon>Sphingomonadaceae</taxon>
        <taxon>Sphingomonas</taxon>
    </lineage>
</organism>
<evidence type="ECO:0000256" key="1">
    <source>
        <dbReference type="SAM" id="SignalP"/>
    </source>
</evidence>
<dbReference type="Gene3D" id="3.40.33.10">
    <property type="entry name" value="CAP"/>
    <property type="match status" value="1"/>
</dbReference>
<dbReference type="CDD" id="cd05382">
    <property type="entry name" value="CAP_GAPR1-like"/>
    <property type="match status" value="1"/>
</dbReference>
<dbReference type="SMART" id="SM00198">
    <property type="entry name" value="SCP"/>
    <property type="match status" value="1"/>
</dbReference>
<sequence length="189" mass="20235">MAAMMPKLHAALLLALTLGACSVGTSAPAPERVVEPRVSAGPAARGDALLKRVMLARHNAARAAVGVPPLVWDAALARDARGYAEQMARSGRFAHADQHEQGENLFTGTRGAYSFAEMIDLWLAERRDFVNAPTPGFSRTGRAGDVAHYTQIVWRGSRAVGCAWAMGARDDYLVCRYAPAGNVVGQRAY</sequence>
<dbReference type="InterPro" id="IPR018244">
    <property type="entry name" value="Allrgn_V5/Tpx1_CS"/>
</dbReference>
<feature type="signal peptide" evidence="1">
    <location>
        <begin position="1"/>
        <end position="27"/>
    </location>
</feature>
<dbReference type="InterPro" id="IPR034113">
    <property type="entry name" value="SCP_GAPR1-like"/>
</dbReference>
<dbReference type="GO" id="GO:0006508">
    <property type="term" value="P:proteolysis"/>
    <property type="evidence" value="ECO:0007669"/>
    <property type="project" value="UniProtKB-KW"/>
</dbReference>
<dbReference type="GO" id="GO:0008233">
    <property type="term" value="F:peptidase activity"/>
    <property type="evidence" value="ECO:0007669"/>
    <property type="project" value="UniProtKB-KW"/>
</dbReference>
<accession>A0ABX2JFK3</accession>
<feature type="domain" description="SCP" evidence="2">
    <location>
        <begin position="49"/>
        <end position="185"/>
    </location>
</feature>
<feature type="chain" id="PRO_5047190461" evidence="1">
    <location>
        <begin position="28"/>
        <end position="189"/>
    </location>
</feature>
<dbReference type="GO" id="GO:0016740">
    <property type="term" value="F:transferase activity"/>
    <property type="evidence" value="ECO:0007669"/>
    <property type="project" value="UniProtKB-KW"/>
</dbReference>
<dbReference type="InterPro" id="IPR002413">
    <property type="entry name" value="V5_allergen-like"/>
</dbReference>
<dbReference type="PRINTS" id="PR00837">
    <property type="entry name" value="V5TPXLIKE"/>
</dbReference>